<accession>A0A858RGE7</accession>
<dbReference type="InterPro" id="IPR008354">
    <property type="entry name" value="Glc-Fru_OxRdtase_bac"/>
</dbReference>
<dbReference type="EMBL" id="CP051774">
    <property type="protein sequence ID" value="QJE96216.1"/>
    <property type="molecule type" value="Genomic_DNA"/>
</dbReference>
<sequence>MKSFSRRSALRLGAAASAAPFLQLRAQESGEKQLGIALLGLGDYATKQLGPALKKTSNAKLAGIITGSPDKIPTWQKEYEIPDGNIYDYKSLEKIADNKEIDVIYVVTPTALHPEFTIRALKAGKHVICEKPMAPTAEECTRMIKAAEEAKKTLQIGYRLHWDPFHLKLMQAIKTKEFGDWKSIDASDAGRMTDFTRHNAWRVNKQLGIAGALYDLGVYAVQACLYSAQEHPVRVTAKSWTDRKEEFSEVPEHWEWELEFSGGRKAKGFASYGKNGNHIRVETEKGLIQIDPAYGYSGQKGSTPEGEMPFEHVHQQKLQIEGQVKAILSGEPSKVPGEMGRRDIQVIRGIMEAAESGKPFEFGKFEY</sequence>
<proteinExistence type="predicted"/>
<name>A0A858RGE7_9BACT</name>
<dbReference type="InterPro" id="IPR050463">
    <property type="entry name" value="Gfo/Idh/MocA_oxidrdct_glycsds"/>
</dbReference>
<dbReference type="PANTHER" id="PTHR43818:SF11">
    <property type="entry name" value="BCDNA.GH03377"/>
    <property type="match status" value="1"/>
</dbReference>
<feature type="domain" description="Gfo/Idh/MocA-like oxidoreductase N-terminal" evidence="2">
    <location>
        <begin position="35"/>
        <end position="158"/>
    </location>
</feature>
<dbReference type="GO" id="GO:0000166">
    <property type="term" value="F:nucleotide binding"/>
    <property type="evidence" value="ECO:0007669"/>
    <property type="project" value="InterPro"/>
</dbReference>
<dbReference type="Pfam" id="PF22725">
    <property type="entry name" value="GFO_IDH_MocA_C3"/>
    <property type="match status" value="1"/>
</dbReference>
<feature type="domain" description="GFO/IDH/MocA-like oxidoreductase" evidence="3">
    <location>
        <begin position="167"/>
        <end position="287"/>
    </location>
</feature>
<dbReference type="RefSeq" id="WP_169454617.1">
    <property type="nucleotide sequence ID" value="NZ_CP051774.1"/>
</dbReference>
<dbReference type="KEGG" id="luo:HHL09_10615"/>
<protein>
    <submittedName>
        <fullName evidence="4">Gfo/Idh/MocA family oxidoreductase</fullName>
    </submittedName>
</protein>
<evidence type="ECO:0000259" key="2">
    <source>
        <dbReference type="Pfam" id="PF01408"/>
    </source>
</evidence>
<dbReference type="InterPro" id="IPR055170">
    <property type="entry name" value="GFO_IDH_MocA-like_dom"/>
</dbReference>
<dbReference type="PANTHER" id="PTHR43818">
    <property type="entry name" value="BCDNA.GH03377"/>
    <property type="match status" value="1"/>
</dbReference>
<reference evidence="4 5" key="1">
    <citation type="submission" date="2020-04" db="EMBL/GenBank/DDBJ databases">
        <title>Luteolibacter sp. G-1-1-1 isolated from soil.</title>
        <authorList>
            <person name="Dahal R.H."/>
        </authorList>
    </citation>
    <scope>NUCLEOTIDE SEQUENCE [LARGE SCALE GENOMIC DNA]</scope>
    <source>
        <strain evidence="4 5">G-1-1-1</strain>
    </source>
</reference>
<dbReference type="Proteomes" id="UP000501812">
    <property type="component" value="Chromosome"/>
</dbReference>
<organism evidence="4 5">
    <name type="scientific">Luteolibacter luteus</name>
    <dbReference type="NCBI Taxonomy" id="2728835"/>
    <lineage>
        <taxon>Bacteria</taxon>
        <taxon>Pseudomonadati</taxon>
        <taxon>Verrucomicrobiota</taxon>
        <taxon>Verrucomicrobiia</taxon>
        <taxon>Verrucomicrobiales</taxon>
        <taxon>Verrucomicrobiaceae</taxon>
        <taxon>Luteolibacter</taxon>
    </lineage>
</organism>
<dbReference type="Gene3D" id="3.30.360.10">
    <property type="entry name" value="Dihydrodipicolinate Reductase, domain 2"/>
    <property type="match status" value="1"/>
</dbReference>
<dbReference type="Pfam" id="PF01408">
    <property type="entry name" value="GFO_IDH_MocA"/>
    <property type="match status" value="1"/>
</dbReference>
<dbReference type="SUPFAM" id="SSF55347">
    <property type="entry name" value="Glyceraldehyde-3-phosphate dehydrogenase-like, C-terminal domain"/>
    <property type="match status" value="1"/>
</dbReference>
<dbReference type="PRINTS" id="PR01775">
    <property type="entry name" value="GLFROXRDTASE"/>
</dbReference>
<evidence type="ECO:0000256" key="1">
    <source>
        <dbReference type="ARBA" id="ARBA00023002"/>
    </source>
</evidence>
<dbReference type="SUPFAM" id="SSF51735">
    <property type="entry name" value="NAD(P)-binding Rossmann-fold domains"/>
    <property type="match status" value="1"/>
</dbReference>
<dbReference type="AlphaFoldDB" id="A0A858RGE7"/>
<gene>
    <name evidence="4" type="ORF">HHL09_10615</name>
</gene>
<dbReference type="InterPro" id="IPR000683">
    <property type="entry name" value="Gfo/Idh/MocA-like_OxRdtase_N"/>
</dbReference>
<keyword evidence="1" id="KW-0560">Oxidoreductase</keyword>
<dbReference type="Gene3D" id="3.40.50.720">
    <property type="entry name" value="NAD(P)-binding Rossmann-like Domain"/>
    <property type="match status" value="1"/>
</dbReference>
<evidence type="ECO:0000259" key="3">
    <source>
        <dbReference type="Pfam" id="PF22725"/>
    </source>
</evidence>
<evidence type="ECO:0000313" key="4">
    <source>
        <dbReference type="EMBL" id="QJE96216.1"/>
    </source>
</evidence>
<keyword evidence="5" id="KW-1185">Reference proteome</keyword>
<dbReference type="InterPro" id="IPR036291">
    <property type="entry name" value="NAD(P)-bd_dom_sf"/>
</dbReference>
<dbReference type="GO" id="GO:0016491">
    <property type="term" value="F:oxidoreductase activity"/>
    <property type="evidence" value="ECO:0007669"/>
    <property type="project" value="UniProtKB-KW"/>
</dbReference>
<evidence type="ECO:0000313" key="5">
    <source>
        <dbReference type="Proteomes" id="UP000501812"/>
    </source>
</evidence>